<protein>
    <recommendedName>
        <fullName evidence="4">Dockerin domain-containing protein</fullName>
    </recommendedName>
</protein>
<evidence type="ECO:0000313" key="2">
    <source>
        <dbReference type="EMBL" id="MFH6772962.1"/>
    </source>
</evidence>
<name>A0ABW7N4U0_9FLAO</name>
<dbReference type="SUPFAM" id="SSF63446">
    <property type="entry name" value="Type I dockerin domain"/>
    <property type="match status" value="1"/>
</dbReference>
<dbReference type="PROSITE" id="PS51450">
    <property type="entry name" value="LRR"/>
    <property type="match status" value="1"/>
</dbReference>
<comment type="caution">
    <text evidence="2">The sequence shown here is derived from an EMBL/GenBank/DDBJ whole genome shotgun (WGS) entry which is preliminary data.</text>
</comment>
<dbReference type="InterPro" id="IPR036439">
    <property type="entry name" value="Dockerin_dom_sf"/>
</dbReference>
<keyword evidence="1" id="KW-0732">Signal</keyword>
<dbReference type="EMBL" id="JBAWKB010000005">
    <property type="protein sequence ID" value="MFH6772962.1"/>
    <property type="molecule type" value="Genomic_DNA"/>
</dbReference>
<keyword evidence="3" id="KW-1185">Reference proteome</keyword>
<feature type="signal peptide" evidence="1">
    <location>
        <begin position="1"/>
        <end position="28"/>
    </location>
</feature>
<evidence type="ECO:0008006" key="4">
    <source>
        <dbReference type="Google" id="ProtNLM"/>
    </source>
</evidence>
<evidence type="ECO:0000313" key="3">
    <source>
        <dbReference type="Proteomes" id="UP001610100"/>
    </source>
</evidence>
<dbReference type="SUPFAM" id="SSF52058">
    <property type="entry name" value="L domain-like"/>
    <property type="match status" value="1"/>
</dbReference>
<proteinExistence type="predicted"/>
<accession>A0ABW7N4U0</accession>
<feature type="chain" id="PRO_5046205770" description="Dockerin domain-containing protein" evidence="1">
    <location>
        <begin position="29"/>
        <end position="1060"/>
    </location>
</feature>
<dbReference type="InterPro" id="IPR032675">
    <property type="entry name" value="LRR_dom_sf"/>
</dbReference>
<reference evidence="2 3" key="1">
    <citation type="submission" date="2024-02" db="EMBL/GenBank/DDBJ databases">
        <title>A Gaetbulibacter species isolated from tidal flats and genomic insights of their niches.</title>
        <authorList>
            <person name="Ye Y."/>
        </authorList>
    </citation>
    <scope>NUCLEOTIDE SEQUENCE [LARGE SCALE GENOMIC DNA]</scope>
    <source>
        <strain evidence="2 3">KYW382</strain>
    </source>
</reference>
<dbReference type="Gene3D" id="3.80.10.10">
    <property type="entry name" value="Ribonuclease Inhibitor"/>
    <property type="match status" value="1"/>
</dbReference>
<gene>
    <name evidence="2" type="ORF">V8G58_13545</name>
</gene>
<sequence length="1060" mass="116118">MFCNAISSVKLIFASFLIILGFCSSLNAQTTLIPDSQFEQYLVDEGFDSDLTINGQVLTSDISALNELNIIGYDISDFTGLQDFLALTLFTLINDQSSSSFSIGFGSNINLQEITIINTPYLNHLSYLYSLPNLTSLTVVTRGDLFNNINLYNNSNLVNLSLADNQLTSLDLSNNTKLKTLSVAINPLNSVDTSLLPDLETLDTYESQISYLDLSQNTKLTRLNGHTGVLTEVNLKNGNNNVLTSIQLENNPYLSCIQVDDPISAAANSGWIKDIGASYSDYCGYKIRTFPYVEDFESGDGGWNVVNVSNSSWELGTPSSTNLNTAASGNNAWVTNLSGNYNSNESGWIISPEFDFGAYDPIYGGLQIQFDIWYNCENNVDGAVFQSSIDGGSTWQNVGGGNFNSVNINPYNSNILVGAPGGQNIGWSGVSENIFSGGWKTVVFRIYPYNTDLLGEQSVFFRIAFGSNGSIENDGFAFDKFRISEDTAYAGEDASYNICIIPEDINKPNGDLSSYLVGVSNSCAGDWTSLDGLPFADTNENSINFDDITENGAYKFKYTTCFDEAIIEFQIQKKLAVGANSEFFDNNLTANCSELTFENDAAFQQWAFEKHSNNNTQTVDPGGTWTPSTFQGYGTYVYTQPATSSCSETSSKFLYNRKAPIVSHDTIQADPGDTNLYVLIDDHESSKTAKLALVKRKRGTFTTTNNDLIDRGEVDFPNTGTGAYYDGFEYIYTVKDDCGSIESITIYTFFITGNSSGGENGYLSICEGDMFDQYDLFKALGGNPTSKDFSGCYFTPEINGLGDYTYYSPDSQTSGIYEPGGIVTVLQTPLLKLSLFLQGPYNYFTGWMNNNLYKAGALERISPYSDGLALPNNYSSFSKEIVDWVWIELRDSTNQDNIPFKSSALLKRNGDVVIVDAADGVEKPILLDNVPEGDYYVVVSHRNHLGVITANPIHVSCGTINVDLRFDSSLVQGGNNAMMDLGDGAFALYAGDYNGDGQVQNTDKSAVEQLRGISGYNNADIDMNGEVQNTDINTLLNPNLGKGVQYLAKKLNAKRKIIQQ</sequence>
<dbReference type="InterPro" id="IPR001611">
    <property type="entry name" value="Leu-rich_rpt"/>
</dbReference>
<evidence type="ECO:0000256" key="1">
    <source>
        <dbReference type="SAM" id="SignalP"/>
    </source>
</evidence>
<dbReference type="Proteomes" id="UP001610100">
    <property type="component" value="Unassembled WGS sequence"/>
</dbReference>
<organism evidence="2 3">
    <name type="scientific">Gaetbulibacter aestuarii</name>
    <dbReference type="NCBI Taxonomy" id="1502358"/>
    <lineage>
        <taxon>Bacteria</taxon>
        <taxon>Pseudomonadati</taxon>
        <taxon>Bacteroidota</taxon>
        <taxon>Flavobacteriia</taxon>
        <taxon>Flavobacteriales</taxon>
        <taxon>Flavobacteriaceae</taxon>
        <taxon>Gaetbulibacter</taxon>
    </lineage>
</organism>
<dbReference type="RefSeq" id="WP_344741992.1">
    <property type="nucleotide sequence ID" value="NZ_BAABAY010000007.1"/>
</dbReference>